<accession>A0A9X2KDS9</accession>
<name>A0A9X2KDS9_9HYPH</name>
<dbReference type="NCBIfam" id="TIGR00357">
    <property type="entry name" value="peptide-methionine (R)-S-oxide reductase MsrB"/>
    <property type="match status" value="1"/>
</dbReference>
<feature type="domain" description="MsrB" evidence="8">
    <location>
        <begin position="41"/>
        <end position="163"/>
    </location>
</feature>
<keyword evidence="5" id="KW-0862">Zinc</keyword>
<dbReference type="PANTHER" id="PTHR10173:SF57">
    <property type="entry name" value="PEPTIDE-METHIONINE (R)-S-OXIDE REDUCTASE"/>
    <property type="match status" value="1"/>
</dbReference>
<dbReference type="FunFam" id="2.170.150.20:FF:000001">
    <property type="entry name" value="Peptide methionine sulfoxide reductase MsrB"/>
    <property type="match status" value="1"/>
</dbReference>
<dbReference type="InterPro" id="IPR011057">
    <property type="entry name" value="Mss4-like_sf"/>
</dbReference>
<dbReference type="RefSeq" id="WP_253962790.1">
    <property type="nucleotide sequence ID" value="NZ_JALHBS010000009.1"/>
</dbReference>
<dbReference type="Proteomes" id="UP001155220">
    <property type="component" value="Unassembled WGS sequence"/>
</dbReference>
<dbReference type="InterPro" id="IPR002579">
    <property type="entry name" value="Met_Sox_Rdtase_MsrB_dom"/>
</dbReference>
<evidence type="ECO:0000256" key="7">
    <source>
        <dbReference type="ARBA" id="ARBA00048488"/>
    </source>
</evidence>
<sequence>MMRRNFLLSTAALAATAIGGGLFFGSRAKSREAEFPVSLTPEEWRAKLTQEQFAVLREESTERPFTSPLNDNKRAGLYACAGCDTPVYSSAAKYDSGTGWPSFWEPLSASVIGTRTDYALIYPRTEVHCATCGGHFGHIFDDGPPPTGKRHCLNGVALAFKPGATTAS</sequence>
<gene>
    <name evidence="9" type="primary">msrB</name>
    <name evidence="9" type="ORF">MJ956_01920</name>
</gene>
<dbReference type="EC" id="1.8.4.12" evidence="3"/>
<comment type="cofactor">
    <cofactor evidence="1">
        <name>Zn(2+)</name>
        <dbReference type="ChEBI" id="CHEBI:29105"/>
    </cofactor>
</comment>
<evidence type="ECO:0000256" key="6">
    <source>
        <dbReference type="ARBA" id="ARBA00023002"/>
    </source>
</evidence>
<dbReference type="Pfam" id="PF01641">
    <property type="entry name" value="SelR"/>
    <property type="match status" value="1"/>
</dbReference>
<dbReference type="GO" id="GO:0006979">
    <property type="term" value="P:response to oxidative stress"/>
    <property type="evidence" value="ECO:0007669"/>
    <property type="project" value="InterPro"/>
</dbReference>
<evidence type="ECO:0000256" key="3">
    <source>
        <dbReference type="ARBA" id="ARBA00012499"/>
    </source>
</evidence>
<dbReference type="PROSITE" id="PS51790">
    <property type="entry name" value="MSRB"/>
    <property type="match status" value="1"/>
</dbReference>
<dbReference type="Gene3D" id="2.170.150.20">
    <property type="entry name" value="Peptide methionine sulfoxide reductase"/>
    <property type="match status" value="1"/>
</dbReference>
<evidence type="ECO:0000256" key="1">
    <source>
        <dbReference type="ARBA" id="ARBA00001947"/>
    </source>
</evidence>
<reference evidence="9" key="1">
    <citation type="submission" date="2022-03" db="EMBL/GenBank/DDBJ databases">
        <title>Aurantimonas Liuensis sp. Nov., isolated from the hadal seawater of the Mariana Trench.</title>
        <authorList>
            <person name="Liu R."/>
        </authorList>
    </citation>
    <scope>NUCLEOTIDE SEQUENCE</scope>
    <source>
        <strain evidence="9">LRZ36</strain>
    </source>
</reference>
<dbReference type="EMBL" id="JALHBS010000009">
    <property type="protein sequence ID" value="MCP3053904.1"/>
    <property type="molecule type" value="Genomic_DNA"/>
</dbReference>
<evidence type="ECO:0000256" key="4">
    <source>
        <dbReference type="ARBA" id="ARBA00022723"/>
    </source>
</evidence>
<evidence type="ECO:0000313" key="10">
    <source>
        <dbReference type="Proteomes" id="UP001155220"/>
    </source>
</evidence>
<keyword evidence="6 9" id="KW-0560">Oxidoreductase</keyword>
<proteinExistence type="inferred from homology"/>
<evidence type="ECO:0000259" key="8">
    <source>
        <dbReference type="PROSITE" id="PS51790"/>
    </source>
</evidence>
<protein>
    <recommendedName>
        <fullName evidence="3">peptide-methionine (R)-S-oxide reductase</fullName>
        <ecNumber evidence="3">1.8.4.12</ecNumber>
    </recommendedName>
</protein>
<dbReference type="AlphaFoldDB" id="A0A9X2KDS9"/>
<comment type="similarity">
    <text evidence="2">Belongs to the MsrB Met sulfoxide reductase family.</text>
</comment>
<organism evidence="9 10">
    <name type="scientific">Aurantimonas marianensis</name>
    <dbReference type="NCBI Taxonomy" id="2920428"/>
    <lineage>
        <taxon>Bacteria</taxon>
        <taxon>Pseudomonadati</taxon>
        <taxon>Pseudomonadota</taxon>
        <taxon>Alphaproteobacteria</taxon>
        <taxon>Hyphomicrobiales</taxon>
        <taxon>Aurantimonadaceae</taxon>
        <taxon>Aurantimonas</taxon>
    </lineage>
</organism>
<dbReference type="InterPro" id="IPR028427">
    <property type="entry name" value="Met_Sox_Rdtase_MsrB"/>
</dbReference>
<dbReference type="GO" id="GO:0030091">
    <property type="term" value="P:protein repair"/>
    <property type="evidence" value="ECO:0007669"/>
    <property type="project" value="InterPro"/>
</dbReference>
<dbReference type="SUPFAM" id="SSF51316">
    <property type="entry name" value="Mss4-like"/>
    <property type="match status" value="1"/>
</dbReference>
<dbReference type="PANTHER" id="PTHR10173">
    <property type="entry name" value="METHIONINE SULFOXIDE REDUCTASE"/>
    <property type="match status" value="1"/>
</dbReference>
<evidence type="ECO:0000256" key="5">
    <source>
        <dbReference type="ARBA" id="ARBA00022833"/>
    </source>
</evidence>
<dbReference type="GO" id="GO:0005737">
    <property type="term" value="C:cytoplasm"/>
    <property type="evidence" value="ECO:0007669"/>
    <property type="project" value="TreeGrafter"/>
</dbReference>
<keyword evidence="10" id="KW-1185">Reference proteome</keyword>
<comment type="caution">
    <text evidence="9">The sequence shown here is derived from an EMBL/GenBank/DDBJ whole genome shotgun (WGS) entry which is preliminary data.</text>
</comment>
<comment type="catalytic activity">
    <reaction evidence="7">
        <text>L-methionyl-[protein] + [thioredoxin]-disulfide + H2O = L-methionyl-(R)-S-oxide-[protein] + [thioredoxin]-dithiol</text>
        <dbReference type="Rhea" id="RHEA:24164"/>
        <dbReference type="Rhea" id="RHEA-COMP:10698"/>
        <dbReference type="Rhea" id="RHEA-COMP:10700"/>
        <dbReference type="Rhea" id="RHEA-COMP:12313"/>
        <dbReference type="Rhea" id="RHEA-COMP:12314"/>
        <dbReference type="ChEBI" id="CHEBI:15377"/>
        <dbReference type="ChEBI" id="CHEBI:16044"/>
        <dbReference type="ChEBI" id="CHEBI:29950"/>
        <dbReference type="ChEBI" id="CHEBI:45764"/>
        <dbReference type="ChEBI" id="CHEBI:50058"/>
        <dbReference type="EC" id="1.8.4.12"/>
    </reaction>
</comment>
<evidence type="ECO:0000313" key="9">
    <source>
        <dbReference type="EMBL" id="MCP3053904.1"/>
    </source>
</evidence>
<keyword evidence="4" id="KW-0479">Metal-binding</keyword>
<dbReference type="GO" id="GO:0033743">
    <property type="term" value="F:peptide-methionine (R)-S-oxide reductase activity"/>
    <property type="evidence" value="ECO:0007669"/>
    <property type="project" value="UniProtKB-EC"/>
</dbReference>
<evidence type="ECO:0000256" key="2">
    <source>
        <dbReference type="ARBA" id="ARBA00007174"/>
    </source>
</evidence>
<dbReference type="GO" id="GO:0046872">
    <property type="term" value="F:metal ion binding"/>
    <property type="evidence" value="ECO:0007669"/>
    <property type="project" value="UniProtKB-KW"/>
</dbReference>